<keyword evidence="5" id="KW-0418">Kinase</keyword>
<evidence type="ECO:0000313" key="6">
    <source>
        <dbReference type="Proteomes" id="UP000552864"/>
    </source>
</evidence>
<feature type="domain" description="Histidine kinase" evidence="4">
    <location>
        <begin position="111"/>
        <end position="327"/>
    </location>
</feature>
<keyword evidence="5" id="KW-0808">Transferase</keyword>
<dbReference type="InterPro" id="IPR036097">
    <property type="entry name" value="HisK_dim/P_sf"/>
</dbReference>
<keyword evidence="3" id="KW-0597">Phosphoprotein</keyword>
<dbReference type="Pfam" id="PF02518">
    <property type="entry name" value="HATPase_c"/>
    <property type="match status" value="1"/>
</dbReference>
<dbReference type="AlphaFoldDB" id="A0A847SHU8"/>
<dbReference type="InterPro" id="IPR003594">
    <property type="entry name" value="HATPase_dom"/>
</dbReference>
<accession>A0A847SHU8</accession>
<dbReference type="GO" id="GO:0000155">
    <property type="term" value="F:phosphorelay sensor kinase activity"/>
    <property type="evidence" value="ECO:0007669"/>
    <property type="project" value="InterPro"/>
</dbReference>
<sequence length="330" mass="36905">MQANLRPAGRTMPVSGYKRILLAEDAVRSFFIDFDPKEATATIWDATVAAISNPQSKYQENPQQRDFLMMTYRHLEKFIEAAHTLHGSSEELGYIAQQPEGLRDAEDFLALFAHEMRSQLTAINIACESMFGTMDTDKLEYYLSVIRATCHHVRKVLSNMIDTVVYRKGIAVPLINKSSFWVDRWLPEWVKPFELVAGVQNITFEYKINYWNKEAAICTDKEKIEQILCNLLTNAFHYAPSGSKILLTVSQSAEQLIILVKDEGSGVPVALAPLLFQPYKLTDKGKGGAGLGLYICKLYAELLGGTIQASTRANMGTTFTVNIPLSPPTP</sequence>
<dbReference type="PROSITE" id="PS50109">
    <property type="entry name" value="HIS_KIN"/>
    <property type="match status" value="1"/>
</dbReference>
<dbReference type="InterPro" id="IPR003661">
    <property type="entry name" value="HisK_dim/P_dom"/>
</dbReference>
<keyword evidence="6" id="KW-1185">Reference proteome</keyword>
<dbReference type="EMBL" id="JABAHZ010000014">
    <property type="protein sequence ID" value="NLR82900.1"/>
    <property type="molecule type" value="Genomic_DNA"/>
</dbReference>
<dbReference type="PANTHER" id="PTHR43547:SF2">
    <property type="entry name" value="HYBRID SIGNAL TRANSDUCTION HISTIDINE KINASE C"/>
    <property type="match status" value="1"/>
</dbReference>
<dbReference type="PRINTS" id="PR00344">
    <property type="entry name" value="BCTRLSENSOR"/>
</dbReference>
<dbReference type="Gene3D" id="1.10.287.130">
    <property type="match status" value="1"/>
</dbReference>
<evidence type="ECO:0000256" key="2">
    <source>
        <dbReference type="ARBA" id="ARBA00012438"/>
    </source>
</evidence>
<evidence type="ECO:0000313" key="5">
    <source>
        <dbReference type="EMBL" id="NLR82900.1"/>
    </source>
</evidence>
<dbReference type="Gene3D" id="3.30.565.10">
    <property type="entry name" value="Histidine kinase-like ATPase, C-terminal domain"/>
    <property type="match status" value="1"/>
</dbReference>
<dbReference type="Proteomes" id="UP000552864">
    <property type="component" value="Unassembled WGS sequence"/>
</dbReference>
<gene>
    <name evidence="5" type="ORF">HGH91_30070</name>
</gene>
<dbReference type="EC" id="2.7.13.3" evidence="2"/>
<dbReference type="RefSeq" id="WP_168742946.1">
    <property type="nucleotide sequence ID" value="NZ_JABAHZ010000014.1"/>
</dbReference>
<evidence type="ECO:0000256" key="3">
    <source>
        <dbReference type="ARBA" id="ARBA00022553"/>
    </source>
</evidence>
<dbReference type="SMART" id="SM00387">
    <property type="entry name" value="HATPase_c"/>
    <property type="match status" value="1"/>
</dbReference>
<dbReference type="InterPro" id="IPR005467">
    <property type="entry name" value="His_kinase_dom"/>
</dbReference>
<dbReference type="InterPro" id="IPR036890">
    <property type="entry name" value="HATPase_C_sf"/>
</dbReference>
<dbReference type="SUPFAM" id="SSF55874">
    <property type="entry name" value="ATPase domain of HSP90 chaperone/DNA topoisomerase II/histidine kinase"/>
    <property type="match status" value="1"/>
</dbReference>
<dbReference type="InterPro" id="IPR004358">
    <property type="entry name" value="Sig_transdc_His_kin-like_C"/>
</dbReference>
<reference evidence="5 6" key="1">
    <citation type="submission" date="2020-04" db="EMBL/GenBank/DDBJ databases">
        <authorList>
            <person name="Yin C."/>
        </authorList>
    </citation>
    <scope>NUCLEOTIDE SEQUENCE [LARGE SCALE GENOMIC DNA]</scope>
    <source>
        <strain evidence="5 6">Ak56</strain>
    </source>
</reference>
<name>A0A847SHU8_9BACT</name>
<protein>
    <recommendedName>
        <fullName evidence="2">histidine kinase</fullName>
        <ecNumber evidence="2">2.7.13.3</ecNumber>
    </recommendedName>
</protein>
<proteinExistence type="predicted"/>
<organism evidence="5 6">
    <name type="scientific">Chitinophaga eiseniae</name>
    <dbReference type="NCBI Taxonomy" id="634771"/>
    <lineage>
        <taxon>Bacteria</taxon>
        <taxon>Pseudomonadati</taxon>
        <taxon>Bacteroidota</taxon>
        <taxon>Chitinophagia</taxon>
        <taxon>Chitinophagales</taxon>
        <taxon>Chitinophagaceae</taxon>
        <taxon>Chitinophaga</taxon>
    </lineage>
</organism>
<evidence type="ECO:0000256" key="1">
    <source>
        <dbReference type="ARBA" id="ARBA00000085"/>
    </source>
</evidence>
<dbReference type="SUPFAM" id="SSF47384">
    <property type="entry name" value="Homodimeric domain of signal transducing histidine kinase"/>
    <property type="match status" value="1"/>
</dbReference>
<comment type="catalytic activity">
    <reaction evidence="1">
        <text>ATP + protein L-histidine = ADP + protein N-phospho-L-histidine.</text>
        <dbReference type="EC" id="2.7.13.3"/>
    </reaction>
</comment>
<evidence type="ECO:0000259" key="4">
    <source>
        <dbReference type="PROSITE" id="PS50109"/>
    </source>
</evidence>
<dbReference type="PANTHER" id="PTHR43547">
    <property type="entry name" value="TWO-COMPONENT HISTIDINE KINASE"/>
    <property type="match status" value="1"/>
</dbReference>
<comment type="caution">
    <text evidence="5">The sequence shown here is derived from an EMBL/GenBank/DDBJ whole genome shotgun (WGS) entry which is preliminary data.</text>
</comment>
<dbReference type="CDD" id="cd00082">
    <property type="entry name" value="HisKA"/>
    <property type="match status" value="1"/>
</dbReference>